<dbReference type="Proteomes" id="UP000738349">
    <property type="component" value="Unassembled WGS sequence"/>
</dbReference>
<sequence>MLLNQATLLNLAAIFMEAAGPLAAIAPHAEAPSTHRDGRLCIRPRLHGLFIIAPVSPLFQKLKKKNEKGAVHAKALPFYLGATQSKPRGRRDEGRLTQDPTRRTNHQRKLTGCWATIRGFCCSSAGAISMGAVFWGGSTVGISMRDSVRFWFKEGGCV</sequence>
<dbReference type="AlphaFoldDB" id="A0A9P9EXD4"/>
<reference evidence="3" key="1">
    <citation type="journal article" date="2021" name="Nat. Commun.">
        <title>Genetic determinants of endophytism in the Arabidopsis root mycobiome.</title>
        <authorList>
            <person name="Mesny F."/>
            <person name="Miyauchi S."/>
            <person name="Thiergart T."/>
            <person name="Pickel B."/>
            <person name="Atanasova L."/>
            <person name="Karlsson M."/>
            <person name="Huettel B."/>
            <person name="Barry K.W."/>
            <person name="Haridas S."/>
            <person name="Chen C."/>
            <person name="Bauer D."/>
            <person name="Andreopoulos W."/>
            <person name="Pangilinan J."/>
            <person name="LaButti K."/>
            <person name="Riley R."/>
            <person name="Lipzen A."/>
            <person name="Clum A."/>
            <person name="Drula E."/>
            <person name="Henrissat B."/>
            <person name="Kohler A."/>
            <person name="Grigoriev I.V."/>
            <person name="Martin F.M."/>
            <person name="Hacquard S."/>
        </authorList>
    </citation>
    <scope>NUCLEOTIDE SEQUENCE</scope>
    <source>
        <strain evidence="3">MPI-CAGE-AT-0147</strain>
    </source>
</reference>
<name>A0A9P9EXD4_9HYPO</name>
<feature type="region of interest" description="Disordered" evidence="1">
    <location>
        <begin position="84"/>
        <end position="105"/>
    </location>
</feature>
<evidence type="ECO:0000256" key="2">
    <source>
        <dbReference type="SAM" id="SignalP"/>
    </source>
</evidence>
<keyword evidence="4" id="KW-1185">Reference proteome</keyword>
<comment type="caution">
    <text evidence="3">The sequence shown here is derived from an EMBL/GenBank/DDBJ whole genome shotgun (WGS) entry which is preliminary data.</text>
</comment>
<organism evidence="3 4">
    <name type="scientific">Dactylonectria macrodidyma</name>
    <dbReference type="NCBI Taxonomy" id="307937"/>
    <lineage>
        <taxon>Eukaryota</taxon>
        <taxon>Fungi</taxon>
        <taxon>Dikarya</taxon>
        <taxon>Ascomycota</taxon>
        <taxon>Pezizomycotina</taxon>
        <taxon>Sordariomycetes</taxon>
        <taxon>Hypocreomycetidae</taxon>
        <taxon>Hypocreales</taxon>
        <taxon>Nectriaceae</taxon>
        <taxon>Dactylonectria</taxon>
    </lineage>
</organism>
<evidence type="ECO:0000313" key="3">
    <source>
        <dbReference type="EMBL" id="KAH7146285.1"/>
    </source>
</evidence>
<feature type="signal peptide" evidence="2">
    <location>
        <begin position="1"/>
        <end position="18"/>
    </location>
</feature>
<accession>A0A9P9EXD4</accession>
<keyword evidence="2" id="KW-0732">Signal</keyword>
<dbReference type="OrthoDB" id="10637681at2759"/>
<dbReference type="EMBL" id="JAGMUV010000008">
    <property type="protein sequence ID" value="KAH7146285.1"/>
    <property type="molecule type" value="Genomic_DNA"/>
</dbReference>
<proteinExistence type="predicted"/>
<protein>
    <recommendedName>
        <fullName evidence="5">Secreted protein</fullName>
    </recommendedName>
</protein>
<gene>
    <name evidence="3" type="ORF">EDB81DRAFT_794791</name>
</gene>
<feature type="chain" id="PRO_5040483390" description="Secreted protein" evidence="2">
    <location>
        <begin position="19"/>
        <end position="158"/>
    </location>
</feature>
<evidence type="ECO:0000313" key="4">
    <source>
        <dbReference type="Proteomes" id="UP000738349"/>
    </source>
</evidence>
<evidence type="ECO:0008006" key="5">
    <source>
        <dbReference type="Google" id="ProtNLM"/>
    </source>
</evidence>
<evidence type="ECO:0000256" key="1">
    <source>
        <dbReference type="SAM" id="MobiDB-lite"/>
    </source>
</evidence>
<feature type="compositionally biased region" description="Basic and acidic residues" evidence="1">
    <location>
        <begin position="90"/>
        <end position="102"/>
    </location>
</feature>